<gene>
    <name evidence="5" type="ORF">SAMN05660642_03342</name>
</gene>
<dbReference type="InterPro" id="IPR043504">
    <property type="entry name" value="Peptidase_S1_PA_chymotrypsin"/>
</dbReference>
<dbReference type="RefSeq" id="WP_217636171.1">
    <property type="nucleotide sequence ID" value="NZ_FNHE01000009.1"/>
</dbReference>
<accession>A0A1G9WCM3</accession>
<feature type="signal peptide" evidence="3">
    <location>
        <begin position="1"/>
        <end position="21"/>
    </location>
</feature>
<name>A0A1G9WCM3_9ACTN</name>
<dbReference type="InterPro" id="IPR009003">
    <property type="entry name" value="Peptidase_S1_PA"/>
</dbReference>
<dbReference type="GO" id="GO:0004252">
    <property type="term" value="F:serine-type endopeptidase activity"/>
    <property type="evidence" value="ECO:0007669"/>
    <property type="project" value="InterPro"/>
</dbReference>
<dbReference type="SMART" id="SM00020">
    <property type="entry name" value="Tryp_SPc"/>
    <property type="match status" value="1"/>
</dbReference>
<dbReference type="PRINTS" id="PR00722">
    <property type="entry name" value="CHYMOTRYPSIN"/>
</dbReference>
<dbReference type="AlphaFoldDB" id="A0A1G9WCM3"/>
<dbReference type="InterPro" id="IPR050430">
    <property type="entry name" value="Peptidase_S1"/>
</dbReference>
<evidence type="ECO:0000313" key="5">
    <source>
        <dbReference type="EMBL" id="SDM82282.1"/>
    </source>
</evidence>
<dbReference type="PROSITE" id="PS50240">
    <property type="entry name" value="TRYPSIN_DOM"/>
    <property type="match status" value="1"/>
</dbReference>
<evidence type="ECO:0000256" key="3">
    <source>
        <dbReference type="SAM" id="SignalP"/>
    </source>
</evidence>
<keyword evidence="3" id="KW-0732">Signal</keyword>
<dbReference type="PANTHER" id="PTHR24276">
    <property type="entry name" value="POLYSERASE-RELATED"/>
    <property type="match status" value="1"/>
</dbReference>
<reference evidence="6" key="1">
    <citation type="submission" date="2016-10" db="EMBL/GenBank/DDBJ databases">
        <authorList>
            <person name="Varghese N."/>
            <person name="Submissions S."/>
        </authorList>
    </citation>
    <scope>NUCLEOTIDE SEQUENCE [LARGE SCALE GENOMIC DNA]</scope>
    <source>
        <strain evidence="6">DSM 45419</strain>
    </source>
</reference>
<feature type="domain" description="Peptidase S1" evidence="4">
    <location>
        <begin position="31"/>
        <end position="254"/>
    </location>
</feature>
<feature type="chain" id="PRO_5039010726" evidence="3">
    <location>
        <begin position="22"/>
        <end position="257"/>
    </location>
</feature>
<dbReference type="Pfam" id="PF00089">
    <property type="entry name" value="Trypsin"/>
    <property type="match status" value="1"/>
</dbReference>
<organism evidence="5 6">
    <name type="scientific">Geodermatophilus siccatus</name>
    <dbReference type="NCBI Taxonomy" id="1137991"/>
    <lineage>
        <taxon>Bacteria</taxon>
        <taxon>Bacillati</taxon>
        <taxon>Actinomycetota</taxon>
        <taxon>Actinomycetes</taxon>
        <taxon>Geodermatophilales</taxon>
        <taxon>Geodermatophilaceae</taxon>
        <taxon>Geodermatophilus</taxon>
    </lineage>
</organism>
<dbReference type="InterPro" id="IPR018114">
    <property type="entry name" value="TRYPSIN_HIS"/>
</dbReference>
<dbReference type="STRING" id="1137991.SAMN05660642_03342"/>
<protein>
    <submittedName>
        <fullName evidence="5">Trypsin</fullName>
    </submittedName>
</protein>
<dbReference type="InterPro" id="IPR001314">
    <property type="entry name" value="Peptidase_S1A"/>
</dbReference>
<evidence type="ECO:0000256" key="1">
    <source>
        <dbReference type="ARBA" id="ARBA00007664"/>
    </source>
</evidence>
<keyword evidence="2" id="KW-1015">Disulfide bond</keyword>
<dbReference type="InterPro" id="IPR001254">
    <property type="entry name" value="Trypsin_dom"/>
</dbReference>
<evidence type="ECO:0000313" key="6">
    <source>
        <dbReference type="Proteomes" id="UP000198680"/>
    </source>
</evidence>
<dbReference type="GO" id="GO:0006508">
    <property type="term" value="P:proteolysis"/>
    <property type="evidence" value="ECO:0007669"/>
    <property type="project" value="InterPro"/>
</dbReference>
<dbReference type="EMBL" id="FNHE01000009">
    <property type="protein sequence ID" value="SDM82282.1"/>
    <property type="molecule type" value="Genomic_DNA"/>
</dbReference>
<dbReference type="Proteomes" id="UP000198680">
    <property type="component" value="Unassembled WGS sequence"/>
</dbReference>
<dbReference type="SUPFAM" id="SSF50494">
    <property type="entry name" value="Trypsin-like serine proteases"/>
    <property type="match status" value="1"/>
</dbReference>
<sequence>MRLRRSLPAVSAAATASMTVAVLGASPAAGIAQGVAAEEGQFPFAVQLRFADTTRSDGTVYDSACSGVLISPTWVMTAGHCFHDDDGDRAGGAPAYTAVARLGTASTTDPAAGVTRSVVWVEQSGSNDVAVARLDAPVDGLTPLPLSTEEPAEGQLLSFAGWGATTSDGPWSDQLYWGQVEVGAVRSTTVAVEGHWPAPDTSACAYDSGAPYTTGGASPVLVSVESGGPVCPHRSQETTARVDVVAGWVDGVVDDLP</sequence>
<dbReference type="PROSITE" id="PS00134">
    <property type="entry name" value="TRYPSIN_HIS"/>
    <property type="match status" value="1"/>
</dbReference>
<keyword evidence="6" id="KW-1185">Reference proteome</keyword>
<comment type="similarity">
    <text evidence="1">Belongs to the peptidase S1 family.</text>
</comment>
<evidence type="ECO:0000259" key="4">
    <source>
        <dbReference type="PROSITE" id="PS50240"/>
    </source>
</evidence>
<evidence type="ECO:0000256" key="2">
    <source>
        <dbReference type="ARBA" id="ARBA00023157"/>
    </source>
</evidence>
<proteinExistence type="inferred from homology"/>
<dbReference type="PANTHER" id="PTHR24276:SF98">
    <property type="entry name" value="FI18310P1-RELATED"/>
    <property type="match status" value="1"/>
</dbReference>
<dbReference type="Gene3D" id="2.40.10.10">
    <property type="entry name" value="Trypsin-like serine proteases"/>
    <property type="match status" value="1"/>
</dbReference>